<dbReference type="Pfam" id="PF00359">
    <property type="entry name" value="PTS_EIIA_2"/>
    <property type="match status" value="1"/>
</dbReference>
<feature type="domain" description="PTS EIIA type-2" evidence="6">
    <location>
        <begin position="5"/>
        <end position="150"/>
    </location>
</feature>
<dbReference type="SUPFAM" id="SSF55804">
    <property type="entry name" value="Phoshotransferase/anion transport protein"/>
    <property type="match status" value="1"/>
</dbReference>
<dbReference type="Proteomes" id="UP001519273">
    <property type="component" value="Unassembled WGS sequence"/>
</dbReference>
<accession>A0ABS4H470</accession>
<dbReference type="InterPro" id="IPR002178">
    <property type="entry name" value="PTS_EIIA_type-2_dom"/>
</dbReference>
<dbReference type="InterPro" id="IPR004715">
    <property type="entry name" value="PTS_IIA_fruc"/>
</dbReference>
<keyword evidence="4" id="KW-0808">Transferase</keyword>
<dbReference type="InterPro" id="IPR016152">
    <property type="entry name" value="PTrfase/Anion_transptr"/>
</dbReference>
<keyword evidence="1" id="KW-0813">Transport</keyword>
<evidence type="ECO:0000313" key="7">
    <source>
        <dbReference type="EMBL" id="MBP1937337.1"/>
    </source>
</evidence>
<keyword evidence="5" id="KW-0598">Phosphotransferase system</keyword>
<dbReference type="EMBL" id="JAGGKP010000005">
    <property type="protein sequence ID" value="MBP1937337.1"/>
    <property type="molecule type" value="Genomic_DNA"/>
</dbReference>
<organism evidence="7 8">
    <name type="scientific">Paenibacillus sediminis</name>
    <dbReference type="NCBI Taxonomy" id="664909"/>
    <lineage>
        <taxon>Bacteria</taxon>
        <taxon>Bacillati</taxon>
        <taxon>Bacillota</taxon>
        <taxon>Bacilli</taxon>
        <taxon>Bacillales</taxon>
        <taxon>Paenibacillaceae</taxon>
        <taxon>Paenibacillus</taxon>
    </lineage>
</organism>
<protein>
    <submittedName>
        <fullName evidence="7">PTS system fructose-specific IIA component</fullName>
    </submittedName>
</protein>
<name>A0ABS4H470_9BACL</name>
<evidence type="ECO:0000256" key="3">
    <source>
        <dbReference type="ARBA" id="ARBA00022597"/>
    </source>
</evidence>
<keyword evidence="8" id="KW-1185">Reference proteome</keyword>
<dbReference type="CDD" id="cd00211">
    <property type="entry name" value="PTS_IIA_fru"/>
    <property type="match status" value="1"/>
</dbReference>
<dbReference type="PROSITE" id="PS00372">
    <property type="entry name" value="PTS_EIIA_TYPE_2_HIS"/>
    <property type="match status" value="1"/>
</dbReference>
<reference evidence="7 8" key="1">
    <citation type="submission" date="2021-03" db="EMBL/GenBank/DDBJ databases">
        <title>Genomic Encyclopedia of Type Strains, Phase IV (KMG-IV): sequencing the most valuable type-strain genomes for metagenomic binning, comparative biology and taxonomic classification.</title>
        <authorList>
            <person name="Goeker M."/>
        </authorList>
    </citation>
    <scope>NUCLEOTIDE SEQUENCE [LARGE SCALE GENOMIC DNA]</scope>
    <source>
        <strain evidence="7 8">DSM 23491</strain>
    </source>
</reference>
<keyword evidence="3" id="KW-0762">Sugar transport</keyword>
<dbReference type="NCBIfam" id="TIGR00848">
    <property type="entry name" value="fruA"/>
    <property type="match status" value="1"/>
</dbReference>
<evidence type="ECO:0000256" key="5">
    <source>
        <dbReference type="ARBA" id="ARBA00022683"/>
    </source>
</evidence>
<comment type="caution">
    <text evidence="7">The sequence shown here is derived from an EMBL/GenBank/DDBJ whole genome shotgun (WGS) entry which is preliminary data.</text>
</comment>
<evidence type="ECO:0000313" key="8">
    <source>
        <dbReference type="Proteomes" id="UP001519273"/>
    </source>
</evidence>
<gene>
    <name evidence="7" type="ORF">J2Z20_002232</name>
</gene>
<proteinExistence type="predicted"/>
<dbReference type="InterPro" id="IPR051541">
    <property type="entry name" value="PTS_SugarTrans_NitroReg"/>
</dbReference>
<evidence type="ECO:0000256" key="4">
    <source>
        <dbReference type="ARBA" id="ARBA00022679"/>
    </source>
</evidence>
<dbReference type="PANTHER" id="PTHR47738:SF2">
    <property type="entry name" value="PTS SYSTEM FRUCTOSE-LIKE EIIA COMPONENT"/>
    <property type="match status" value="1"/>
</dbReference>
<keyword evidence="2" id="KW-0597">Phosphoprotein</keyword>
<evidence type="ECO:0000259" key="6">
    <source>
        <dbReference type="PROSITE" id="PS51094"/>
    </source>
</evidence>
<evidence type="ECO:0000256" key="1">
    <source>
        <dbReference type="ARBA" id="ARBA00022448"/>
    </source>
</evidence>
<sequence>MNIHELLNHGTIMLPLDVDTREDAIRQMAASLERSGSITHLDAYIEAVLRREQQSSTGIGFGVAIPHGKSAGVSKASLAFARFNKSIDWDSLDGSPATMAFMIAVPEANVGNEHLQILVALSRKLIHEDFRQQLTDAQTPDEIIEILAKNI</sequence>
<evidence type="ECO:0000256" key="2">
    <source>
        <dbReference type="ARBA" id="ARBA00022553"/>
    </source>
</evidence>
<dbReference type="Gene3D" id="3.40.930.10">
    <property type="entry name" value="Mannitol-specific EII, Chain A"/>
    <property type="match status" value="1"/>
</dbReference>
<dbReference type="RefSeq" id="WP_209849580.1">
    <property type="nucleotide sequence ID" value="NZ_CBCRVE010000005.1"/>
</dbReference>
<dbReference type="PROSITE" id="PS51094">
    <property type="entry name" value="PTS_EIIA_TYPE_2"/>
    <property type="match status" value="1"/>
</dbReference>
<dbReference type="PANTHER" id="PTHR47738">
    <property type="entry name" value="PTS SYSTEM FRUCTOSE-LIKE EIIA COMPONENT-RELATED"/>
    <property type="match status" value="1"/>
</dbReference>